<evidence type="ECO:0000313" key="6">
    <source>
        <dbReference type="Proteomes" id="UP001596152"/>
    </source>
</evidence>
<dbReference type="EMBL" id="JBHSLF010000020">
    <property type="protein sequence ID" value="MFC5344348.1"/>
    <property type="molecule type" value="Genomic_DNA"/>
</dbReference>
<dbReference type="Pfam" id="PF05426">
    <property type="entry name" value="Alginate_lyase"/>
    <property type="match status" value="1"/>
</dbReference>
<gene>
    <name evidence="5" type="ORF">ACFPIE_10505</name>
</gene>
<name>A0ABW0FVP8_9CAUL</name>
<protein>
    <submittedName>
        <fullName evidence="5">Alginate lyase family protein</fullName>
    </submittedName>
</protein>
<sequence length="419" mass="46532">MIRSLLAVAVAVMTTATPVLAQTAAPVCEGSMGYASAFDGRRTFLWRPYRLETIKARIATDASLQPARTAMLARADAALTRGPYTVVDKTQTPASGDKHDYMSMGPYWWPDPARPNGLPYVRRDGQFNPERATNAFDLSDLEDMSQDVQALALAYYFTGDERYATQAASFIKVWFLAPETRMNPNFNHGQAVPGRVSGRAEGVIDATRLVRVVESLGLLDTSSALTDEERASLRDWFAELVQWMATSEIGRAEKAATNNHGVYYDMLISEFALYAGMDEVAQTVAERFKTTRIIPQFATDGSLPQELTRTRSLHYSTWTLTASFDLAQIGACVGVDLWNWSSEDGRSLRNATDFMAGWAGRETEWPYPELDKTETQGLYEVLLRGAWAWNDAELGADAALYAERNADLDLNLRLPPYAP</sequence>
<evidence type="ECO:0000256" key="3">
    <source>
        <dbReference type="SAM" id="SignalP"/>
    </source>
</evidence>
<feature type="chain" id="PRO_5046360173" evidence="3">
    <location>
        <begin position="22"/>
        <end position="419"/>
    </location>
</feature>
<organism evidence="5 6">
    <name type="scientific">Brevundimonas staleyi</name>
    <dbReference type="NCBI Taxonomy" id="74326"/>
    <lineage>
        <taxon>Bacteria</taxon>
        <taxon>Pseudomonadati</taxon>
        <taxon>Pseudomonadota</taxon>
        <taxon>Alphaproteobacteria</taxon>
        <taxon>Caulobacterales</taxon>
        <taxon>Caulobacteraceae</taxon>
        <taxon>Brevundimonas</taxon>
    </lineage>
</organism>
<accession>A0ABW0FVP8</accession>
<proteinExistence type="predicted"/>
<evidence type="ECO:0000313" key="5">
    <source>
        <dbReference type="EMBL" id="MFC5344348.1"/>
    </source>
</evidence>
<keyword evidence="6" id="KW-1185">Reference proteome</keyword>
<keyword evidence="1 3" id="KW-0732">Signal</keyword>
<dbReference type="RefSeq" id="WP_374037089.1">
    <property type="nucleotide sequence ID" value="NZ_CP169082.1"/>
</dbReference>
<feature type="signal peptide" evidence="3">
    <location>
        <begin position="1"/>
        <end position="21"/>
    </location>
</feature>
<keyword evidence="2 5" id="KW-0456">Lyase</keyword>
<reference evidence="6" key="1">
    <citation type="journal article" date="2019" name="Int. J. Syst. Evol. Microbiol.">
        <title>The Global Catalogue of Microorganisms (GCM) 10K type strain sequencing project: providing services to taxonomists for standard genome sequencing and annotation.</title>
        <authorList>
            <consortium name="The Broad Institute Genomics Platform"/>
            <consortium name="The Broad Institute Genome Sequencing Center for Infectious Disease"/>
            <person name="Wu L."/>
            <person name="Ma J."/>
        </authorList>
    </citation>
    <scope>NUCLEOTIDE SEQUENCE [LARGE SCALE GENOMIC DNA]</scope>
    <source>
        <strain evidence="6">JCM 12125</strain>
    </source>
</reference>
<dbReference type="SUPFAM" id="SSF48230">
    <property type="entry name" value="Chondroitin AC/alginate lyase"/>
    <property type="match status" value="1"/>
</dbReference>
<comment type="caution">
    <text evidence="5">The sequence shown here is derived from an EMBL/GenBank/DDBJ whole genome shotgun (WGS) entry which is preliminary data.</text>
</comment>
<dbReference type="GO" id="GO:0016829">
    <property type="term" value="F:lyase activity"/>
    <property type="evidence" value="ECO:0007669"/>
    <property type="project" value="UniProtKB-KW"/>
</dbReference>
<evidence type="ECO:0000259" key="4">
    <source>
        <dbReference type="Pfam" id="PF05426"/>
    </source>
</evidence>
<dbReference type="InterPro" id="IPR008397">
    <property type="entry name" value="Alginate_lyase_dom"/>
</dbReference>
<evidence type="ECO:0000256" key="2">
    <source>
        <dbReference type="ARBA" id="ARBA00023239"/>
    </source>
</evidence>
<dbReference type="InterPro" id="IPR008929">
    <property type="entry name" value="Chondroitin_lyas"/>
</dbReference>
<dbReference type="Gene3D" id="1.50.10.100">
    <property type="entry name" value="Chondroitin AC/alginate lyase"/>
    <property type="match status" value="1"/>
</dbReference>
<feature type="domain" description="Alginate lyase" evidence="4">
    <location>
        <begin position="86"/>
        <end position="365"/>
    </location>
</feature>
<dbReference type="Proteomes" id="UP001596152">
    <property type="component" value="Unassembled WGS sequence"/>
</dbReference>
<evidence type="ECO:0000256" key="1">
    <source>
        <dbReference type="ARBA" id="ARBA00022729"/>
    </source>
</evidence>